<proteinExistence type="inferred from homology"/>
<keyword evidence="6" id="KW-0315">Glutamine amidotransferase</keyword>
<evidence type="ECO:0000256" key="6">
    <source>
        <dbReference type="ARBA" id="ARBA00022962"/>
    </source>
</evidence>
<dbReference type="InterPro" id="IPR001962">
    <property type="entry name" value="Asn_synthase"/>
</dbReference>
<dbReference type="InterPro" id="IPR006426">
    <property type="entry name" value="Asn_synth_AEB"/>
</dbReference>
<dbReference type="EMBL" id="JBBKZV010000024">
    <property type="protein sequence ID" value="MEJ8825639.1"/>
    <property type="molecule type" value="Genomic_DNA"/>
</dbReference>
<dbReference type="Pfam" id="PF13522">
    <property type="entry name" value="GATase_6"/>
    <property type="match status" value="1"/>
</dbReference>
<dbReference type="InterPro" id="IPR033738">
    <property type="entry name" value="AsnB_N"/>
</dbReference>
<sequence>MCGLTGFLGGLAQNASAQATIVDLMARRIRHRGPDDGGVWTDPDAQLALGHRRLAVVDLSPAGHQPMSSATGRYVIAFNGEIYNHLDLRADLRKRGQAPAWRGTSDTETLCAGLEVWGVQGTLERTLGMFAIALWDRETRTLTLARDRVGEKPLYYGWQGSGRSAVFLFGSELKALRAHPAFAAPIDRDALCFYMRHGNVGGAHSIYRGIHKLPPGSFLTVSRDTPEPLVCTYWSAGEAAERGKAEPFAGSAVEAVDALESLLKDAVGRQMMADVPLGAFLSGGVDSSVVVSLMQAQSTRPVKTFSIGFHEAAYNEAVHAKAVARHLGTEHTELYVMPHEAMAVIESVPRLYDEPFADSSQIPTFLVSQLARQHVTVSLSGDAGDELFGGYNRYQLTATLWQKLSALPSPLRQALAWGVTRFSTKSLDALALRVPGAARWASVGDKLHKGAGVMAARSVAELYLGMVSQWTDPAQVVLGASESALPLLGGQPRLEGLSDVERMMALDLLTYLPDDILVKVDRAAMALGLETRVPLLDHRVVEFAWQLPLQYKLRREGKGYTTKWALRQVLDRHVPRGLIERPKMGFGIPLGDWLRGPLRPWAEDLLRESRLQGEGWFNAAPIRQKWAEHLSGKRNWQHPLWCVLMFQAWLEEQTSSAGERR</sequence>
<reference evidence="9 10" key="1">
    <citation type="submission" date="2024-03" db="EMBL/GenBank/DDBJ databases">
        <title>Novel species of the genus Variovorax.</title>
        <authorList>
            <person name="Liu Q."/>
            <person name="Xin Y.-H."/>
        </authorList>
    </citation>
    <scope>NUCLEOTIDE SEQUENCE [LARGE SCALE GENOMIC DNA]</scope>
    <source>
        <strain evidence="9 10">KACC 18501</strain>
    </source>
</reference>
<dbReference type="SUPFAM" id="SSF56235">
    <property type="entry name" value="N-terminal nucleophile aminohydrolases (Ntn hydrolases)"/>
    <property type="match status" value="1"/>
</dbReference>
<comment type="pathway">
    <text evidence="1">Amino-acid biosynthesis; L-asparagine biosynthesis; L-asparagine from L-aspartate (L-Gln route): step 1/1.</text>
</comment>
<dbReference type="EC" id="6.3.5.4" evidence="3"/>
<dbReference type="Proteomes" id="UP001363010">
    <property type="component" value="Unassembled WGS sequence"/>
</dbReference>
<dbReference type="SUPFAM" id="SSF52402">
    <property type="entry name" value="Adenine nucleotide alpha hydrolases-like"/>
    <property type="match status" value="1"/>
</dbReference>
<comment type="caution">
    <text evidence="9">The sequence shown here is derived from an EMBL/GenBank/DDBJ whole genome shotgun (WGS) entry which is preliminary data.</text>
</comment>
<comment type="similarity">
    <text evidence="2">Belongs to the asparagine synthetase family.</text>
</comment>
<keyword evidence="10" id="KW-1185">Reference proteome</keyword>
<dbReference type="Gene3D" id="3.40.50.620">
    <property type="entry name" value="HUPs"/>
    <property type="match status" value="2"/>
</dbReference>
<dbReference type="InterPro" id="IPR014729">
    <property type="entry name" value="Rossmann-like_a/b/a_fold"/>
</dbReference>
<dbReference type="CDD" id="cd01991">
    <property type="entry name" value="Asn_synthase_B_C"/>
    <property type="match status" value="1"/>
</dbReference>
<protein>
    <recommendedName>
        <fullName evidence="3">asparagine synthase (glutamine-hydrolyzing)</fullName>
        <ecNumber evidence="3">6.3.5.4</ecNumber>
    </recommendedName>
</protein>
<keyword evidence="5" id="KW-0067">ATP-binding</keyword>
<feature type="domain" description="Glutamine amidotransferase type-2" evidence="8">
    <location>
        <begin position="2"/>
        <end position="224"/>
    </location>
</feature>
<dbReference type="Gene3D" id="3.60.20.10">
    <property type="entry name" value="Glutamine Phosphoribosylpyrophosphate, subunit 1, domain 1"/>
    <property type="match status" value="1"/>
</dbReference>
<dbReference type="GO" id="GO:0004066">
    <property type="term" value="F:asparagine synthase (glutamine-hydrolyzing) activity"/>
    <property type="evidence" value="ECO:0007669"/>
    <property type="project" value="UniProtKB-EC"/>
</dbReference>
<dbReference type="RefSeq" id="WP_340366667.1">
    <property type="nucleotide sequence ID" value="NZ_JBBKZV010000024.1"/>
</dbReference>
<dbReference type="PIRSF" id="PIRSF001589">
    <property type="entry name" value="Asn_synthetase_glu-h"/>
    <property type="match status" value="1"/>
</dbReference>
<keyword evidence="9" id="KW-0436">Ligase</keyword>
<dbReference type="PROSITE" id="PS51278">
    <property type="entry name" value="GATASE_TYPE_2"/>
    <property type="match status" value="1"/>
</dbReference>
<evidence type="ECO:0000256" key="4">
    <source>
        <dbReference type="ARBA" id="ARBA00022741"/>
    </source>
</evidence>
<name>A0ABU8W6M9_9BURK</name>
<dbReference type="PANTHER" id="PTHR43284">
    <property type="entry name" value="ASPARAGINE SYNTHETASE (GLUTAMINE-HYDROLYZING)"/>
    <property type="match status" value="1"/>
</dbReference>
<dbReference type="Pfam" id="PF00733">
    <property type="entry name" value="Asn_synthase"/>
    <property type="match status" value="1"/>
</dbReference>
<keyword evidence="4" id="KW-0547">Nucleotide-binding</keyword>
<dbReference type="InterPro" id="IPR051786">
    <property type="entry name" value="ASN_synthetase/amidase"/>
</dbReference>
<evidence type="ECO:0000313" key="10">
    <source>
        <dbReference type="Proteomes" id="UP001363010"/>
    </source>
</evidence>
<evidence type="ECO:0000256" key="5">
    <source>
        <dbReference type="ARBA" id="ARBA00022840"/>
    </source>
</evidence>
<gene>
    <name evidence="9" type="primary">asnB</name>
    <name evidence="9" type="ORF">WKW80_27035</name>
</gene>
<dbReference type="PANTHER" id="PTHR43284:SF1">
    <property type="entry name" value="ASPARAGINE SYNTHETASE"/>
    <property type="match status" value="1"/>
</dbReference>
<dbReference type="NCBIfam" id="TIGR01536">
    <property type="entry name" value="asn_synth_AEB"/>
    <property type="match status" value="1"/>
</dbReference>
<accession>A0ABU8W6M9</accession>
<dbReference type="CDD" id="cd00712">
    <property type="entry name" value="AsnB"/>
    <property type="match status" value="1"/>
</dbReference>
<organism evidence="9 10">
    <name type="scientific">Variovorax humicola</name>
    <dbReference type="NCBI Taxonomy" id="1769758"/>
    <lineage>
        <taxon>Bacteria</taxon>
        <taxon>Pseudomonadati</taxon>
        <taxon>Pseudomonadota</taxon>
        <taxon>Betaproteobacteria</taxon>
        <taxon>Burkholderiales</taxon>
        <taxon>Comamonadaceae</taxon>
        <taxon>Variovorax</taxon>
    </lineage>
</organism>
<comment type="catalytic activity">
    <reaction evidence="7">
        <text>L-aspartate + L-glutamine + ATP + H2O = L-asparagine + L-glutamate + AMP + diphosphate + H(+)</text>
        <dbReference type="Rhea" id="RHEA:12228"/>
        <dbReference type="ChEBI" id="CHEBI:15377"/>
        <dbReference type="ChEBI" id="CHEBI:15378"/>
        <dbReference type="ChEBI" id="CHEBI:29985"/>
        <dbReference type="ChEBI" id="CHEBI:29991"/>
        <dbReference type="ChEBI" id="CHEBI:30616"/>
        <dbReference type="ChEBI" id="CHEBI:33019"/>
        <dbReference type="ChEBI" id="CHEBI:58048"/>
        <dbReference type="ChEBI" id="CHEBI:58359"/>
        <dbReference type="ChEBI" id="CHEBI:456215"/>
        <dbReference type="EC" id="6.3.5.4"/>
    </reaction>
</comment>
<evidence type="ECO:0000256" key="2">
    <source>
        <dbReference type="ARBA" id="ARBA00005752"/>
    </source>
</evidence>
<evidence type="ECO:0000313" key="9">
    <source>
        <dbReference type="EMBL" id="MEJ8825639.1"/>
    </source>
</evidence>
<evidence type="ECO:0000259" key="8">
    <source>
        <dbReference type="PROSITE" id="PS51278"/>
    </source>
</evidence>
<evidence type="ECO:0000256" key="7">
    <source>
        <dbReference type="ARBA" id="ARBA00048741"/>
    </source>
</evidence>
<evidence type="ECO:0000256" key="3">
    <source>
        <dbReference type="ARBA" id="ARBA00012737"/>
    </source>
</evidence>
<evidence type="ECO:0000256" key="1">
    <source>
        <dbReference type="ARBA" id="ARBA00005187"/>
    </source>
</evidence>
<dbReference type="InterPro" id="IPR017932">
    <property type="entry name" value="GATase_2_dom"/>
</dbReference>
<dbReference type="InterPro" id="IPR029055">
    <property type="entry name" value="Ntn_hydrolases_N"/>
</dbReference>